<reference evidence="2" key="1">
    <citation type="journal article" date="2023" name="Front. Plant Sci.">
        <title>Chromosomal-level genome assembly of Melastoma candidum provides insights into trichome evolution.</title>
        <authorList>
            <person name="Zhong Y."/>
            <person name="Wu W."/>
            <person name="Sun C."/>
            <person name="Zou P."/>
            <person name="Liu Y."/>
            <person name="Dai S."/>
            <person name="Zhou R."/>
        </authorList>
    </citation>
    <scope>NUCLEOTIDE SEQUENCE [LARGE SCALE GENOMIC DNA]</scope>
</reference>
<dbReference type="EMBL" id="CM042884">
    <property type="protein sequence ID" value="KAI4370275.1"/>
    <property type="molecule type" value="Genomic_DNA"/>
</dbReference>
<keyword evidence="2" id="KW-1185">Reference proteome</keyword>
<evidence type="ECO:0000313" key="2">
    <source>
        <dbReference type="Proteomes" id="UP001057402"/>
    </source>
</evidence>
<dbReference type="Proteomes" id="UP001057402">
    <property type="component" value="Chromosome 5"/>
</dbReference>
<protein>
    <submittedName>
        <fullName evidence="1">Uncharacterized protein</fullName>
    </submittedName>
</protein>
<accession>A0ACB9QUE9</accession>
<comment type="caution">
    <text evidence="1">The sequence shown here is derived from an EMBL/GenBank/DDBJ whole genome shotgun (WGS) entry which is preliminary data.</text>
</comment>
<gene>
    <name evidence="1" type="ORF">MLD38_018642</name>
</gene>
<sequence length="129" mass="14946">MRGVFWSILLGMRRMILISVLVADPKLAERIKNFLHYCGILSLIPQNFLHYCAASINIRKVNKPRVRHTRPSISSGSAKSLCRGSYRDVHSFMKRPPRPRVNLARLGTKSLWRYCKHYKLADAFRDSCD</sequence>
<organism evidence="1 2">
    <name type="scientific">Melastoma candidum</name>
    <dbReference type="NCBI Taxonomy" id="119954"/>
    <lineage>
        <taxon>Eukaryota</taxon>
        <taxon>Viridiplantae</taxon>
        <taxon>Streptophyta</taxon>
        <taxon>Embryophyta</taxon>
        <taxon>Tracheophyta</taxon>
        <taxon>Spermatophyta</taxon>
        <taxon>Magnoliopsida</taxon>
        <taxon>eudicotyledons</taxon>
        <taxon>Gunneridae</taxon>
        <taxon>Pentapetalae</taxon>
        <taxon>rosids</taxon>
        <taxon>malvids</taxon>
        <taxon>Myrtales</taxon>
        <taxon>Melastomataceae</taxon>
        <taxon>Melastomatoideae</taxon>
        <taxon>Melastomateae</taxon>
        <taxon>Melastoma</taxon>
    </lineage>
</organism>
<name>A0ACB9QUE9_9MYRT</name>
<evidence type="ECO:0000313" key="1">
    <source>
        <dbReference type="EMBL" id="KAI4370275.1"/>
    </source>
</evidence>
<proteinExistence type="predicted"/>